<dbReference type="Proteomes" id="UP001060039">
    <property type="component" value="Chromosome"/>
</dbReference>
<dbReference type="PROSITE" id="PS50995">
    <property type="entry name" value="HTH_MARR_2"/>
    <property type="match status" value="1"/>
</dbReference>
<gene>
    <name evidence="2" type="ORF">NNL39_05975</name>
</gene>
<evidence type="ECO:0000313" key="3">
    <source>
        <dbReference type="Proteomes" id="UP001060039"/>
    </source>
</evidence>
<dbReference type="SMART" id="SM00347">
    <property type="entry name" value="HTH_MARR"/>
    <property type="match status" value="1"/>
</dbReference>
<dbReference type="Gene3D" id="1.10.10.10">
    <property type="entry name" value="Winged helix-like DNA-binding domain superfamily/Winged helix DNA-binding domain"/>
    <property type="match status" value="1"/>
</dbReference>
<dbReference type="InterPro" id="IPR000835">
    <property type="entry name" value="HTH_MarR-typ"/>
</dbReference>
<accession>A0ABY5FZE1</accession>
<dbReference type="InterPro" id="IPR052526">
    <property type="entry name" value="HTH-type_Bedaq_tolerance"/>
</dbReference>
<protein>
    <submittedName>
        <fullName evidence="2">MarR family transcriptional regulator</fullName>
    </submittedName>
</protein>
<reference evidence="2" key="1">
    <citation type="submission" date="2022-07" db="EMBL/GenBank/DDBJ databases">
        <title>Taxonomic analysis of Microcella humidisoli nov. sp., isolated from riverside soil.</title>
        <authorList>
            <person name="Molina K.M."/>
            <person name="Kim S.B."/>
        </authorList>
    </citation>
    <scope>NUCLEOTIDE SEQUENCE</scope>
    <source>
        <strain evidence="2">MMS21-STM10</strain>
    </source>
</reference>
<keyword evidence="3" id="KW-1185">Reference proteome</keyword>
<dbReference type="RefSeq" id="WP_255160776.1">
    <property type="nucleotide sequence ID" value="NZ_CP101497.1"/>
</dbReference>
<dbReference type="SUPFAM" id="SSF46785">
    <property type="entry name" value="Winged helix' DNA-binding domain"/>
    <property type="match status" value="1"/>
</dbReference>
<name>A0ABY5FZE1_9MICO</name>
<organism evidence="2 3">
    <name type="scientific">Microcella humidisoli</name>
    <dbReference type="NCBI Taxonomy" id="2963406"/>
    <lineage>
        <taxon>Bacteria</taxon>
        <taxon>Bacillati</taxon>
        <taxon>Actinomycetota</taxon>
        <taxon>Actinomycetes</taxon>
        <taxon>Micrococcales</taxon>
        <taxon>Microbacteriaceae</taxon>
        <taxon>Microcella</taxon>
    </lineage>
</organism>
<sequence length="141" mass="15810">MTHHETDPEEELRVLIQKVARRIRAERAGEGISDSQLGVLWRLASEGRCTPGGLATGEKVSAPSMNRTLNALEASGLVRREPSNDDARMVWVTITPAGDHVIAETRRLRQQWFHAQLEALSAEQRRALEEVRPILRRLADA</sequence>
<dbReference type="EMBL" id="CP101497">
    <property type="protein sequence ID" value="UTT63643.1"/>
    <property type="molecule type" value="Genomic_DNA"/>
</dbReference>
<proteinExistence type="predicted"/>
<evidence type="ECO:0000259" key="1">
    <source>
        <dbReference type="PROSITE" id="PS50995"/>
    </source>
</evidence>
<dbReference type="PANTHER" id="PTHR39515">
    <property type="entry name" value="CONSERVED PROTEIN"/>
    <property type="match status" value="1"/>
</dbReference>
<dbReference type="PANTHER" id="PTHR39515:SF2">
    <property type="entry name" value="HTH-TYPE TRANSCRIPTIONAL REGULATOR RV0880"/>
    <property type="match status" value="1"/>
</dbReference>
<dbReference type="InterPro" id="IPR036390">
    <property type="entry name" value="WH_DNA-bd_sf"/>
</dbReference>
<dbReference type="Pfam" id="PF01047">
    <property type="entry name" value="MarR"/>
    <property type="match status" value="1"/>
</dbReference>
<feature type="domain" description="HTH marR-type" evidence="1">
    <location>
        <begin position="9"/>
        <end position="140"/>
    </location>
</feature>
<dbReference type="InterPro" id="IPR036388">
    <property type="entry name" value="WH-like_DNA-bd_sf"/>
</dbReference>
<evidence type="ECO:0000313" key="2">
    <source>
        <dbReference type="EMBL" id="UTT63643.1"/>
    </source>
</evidence>